<evidence type="ECO:0000313" key="14">
    <source>
        <dbReference type="Proteomes" id="UP000240760"/>
    </source>
</evidence>
<evidence type="ECO:0000256" key="11">
    <source>
        <dbReference type="SAM" id="MobiDB-lite"/>
    </source>
</evidence>
<comment type="subcellular location">
    <subcellularLocation>
        <location evidence="1">Endoplasmic reticulum membrane</location>
        <topology evidence="1">Single-pass type IV membrane protein</topology>
    </subcellularLocation>
</comment>
<feature type="coiled-coil region" evidence="10">
    <location>
        <begin position="83"/>
        <end position="132"/>
    </location>
</feature>
<evidence type="ECO:0000313" key="13">
    <source>
        <dbReference type="EMBL" id="PTB79523.1"/>
    </source>
</evidence>
<evidence type="ECO:0000256" key="3">
    <source>
        <dbReference type="ARBA" id="ARBA00022692"/>
    </source>
</evidence>
<dbReference type="PANTHER" id="PTHR12825">
    <property type="entry name" value="BNIP1-RELATED"/>
    <property type="match status" value="1"/>
</dbReference>
<dbReference type="InterPro" id="IPR005606">
    <property type="entry name" value="Sec20"/>
</dbReference>
<evidence type="ECO:0000256" key="7">
    <source>
        <dbReference type="ARBA" id="ARBA00023054"/>
    </source>
</evidence>
<dbReference type="GO" id="GO:0005789">
    <property type="term" value="C:endoplasmic reticulum membrane"/>
    <property type="evidence" value="ECO:0007669"/>
    <property type="project" value="UniProtKB-SubCell"/>
</dbReference>
<dbReference type="STRING" id="983965.A0A2T4CD98"/>
<evidence type="ECO:0000256" key="5">
    <source>
        <dbReference type="ARBA" id="ARBA00022892"/>
    </source>
</evidence>
<evidence type="ECO:0000256" key="2">
    <source>
        <dbReference type="ARBA" id="ARBA00022448"/>
    </source>
</evidence>
<dbReference type="EMBL" id="KZ679128">
    <property type="protein sequence ID" value="PTB79523.1"/>
    <property type="molecule type" value="Genomic_DNA"/>
</dbReference>
<dbReference type="PANTHER" id="PTHR12825:SF0">
    <property type="entry name" value="VESICLE TRANSPORT PROTEIN SEC20"/>
    <property type="match status" value="1"/>
</dbReference>
<dbReference type="GO" id="GO:0005484">
    <property type="term" value="F:SNAP receptor activity"/>
    <property type="evidence" value="ECO:0007669"/>
    <property type="project" value="InterPro"/>
</dbReference>
<dbReference type="GO" id="GO:0006890">
    <property type="term" value="P:retrograde vesicle-mediated transport, Golgi to endoplasmic reticulum"/>
    <property type="evidence" value="ECO:0007669"/>
    <property type="project" value="InterPro"/>
</dbReference>
<keyword evidence="2" id="KW-0813">Transport</keyword>
<name>A0A2T4CD98_TRILO</name>
<feature type="coiled-coil region" evidence="10">
    <location>
        <begin position="3"/>
        <end position="33"/>
    </location>
</feature>
<evidence type="ECO:0000256" key="4">
    <source>
        <dbReference type="ARBA" id="ARBA00022824"/>
    </source>
</evidence>
<organism evidence="13 14">
    <name type="scientific">Trichoderma longibrachiatum ATCC 18648</name>
    <dbReference type="NCBI Taxonomy" id="983965"/>
    <lineage>
        <taxon>Eukaryota</taxon>
        <taxon>Fungi</taxon>
        <taxon>Dikarya</taxon>
        <taxon>Ascomycota</taxon>
        <taxon>Pezizomycotina</taxon>
        <taxon>Sordariomycetes</taxon>
        <taxon>Hypocreomycetidae</taxon>
        <taxon>Hypocreales</taxon>
        <taxon>Hypocreaceae</taxon>
        <taxon>Trichoderma</taxon>
    </lineage>
</organism>
<dbReference type="InterPro" id="IPR056173">
    <property type="entry name" value="Sec20_C"/>
</dbReference>
<accession>A0A2T4CD98</accession>
<protein>
    <recommendedName>
        <fullName evidence="12">Sec20 C-terminal domain-containing protein</fullName>
    </recommendedName>
</protein>
<feature type="compositionally biased region" description="Low complexity" evidence="11">
    <location>
        <begin position="135"/>
        <end position="162"/>
    </location>
</feature>
<evidence type="ECO:0000256" key="6">
    <source>
        <dbReference type="ARBA" id="ARBA00022989"/>
    </source>
</evidence>
<keyword evidence="14" id="KW-1185">Reference proteome</keyword>
<keyword evidence="3" id="KW-0812">Transmembrane</keyword>
<evidence type="ECO:0000256" key="8">
    <source>
        <dbReference type="ARBA" id="ARBA00023136"/>
    </source>
</evidence>
<keyword evidence="8" id="KW-0472">Membrane</keyword>
<evidence type="ECO:0000256" key="10">
    <source>
        <dbReference type="SAM" id="Coils"/>
    </source>
</evidence>
<dbReference type="OrthoDB" id="46868at2759"/>
<evidence type="ECO:0000259" key="12">
    <source>
        <dbReference type="Pfam" id="PF03908"/>
    </source>
</evidence>
<feature type="domain" description="Sec20 C-terminal" evidence="12">
    <location>
        <begin position="192"/>
        <end position="281"/>
    </location>
</feature>
<evidence type="ECO:0000256" key="1">
    <source>
        <dbReference type="ARBA" id="ARBA00004163"/>
    </source>
</evidence>
<keyword evidence="4" id="KW-0256">Endoplasmic reticulum</keyword>
<keyword evidence="7 10" id="KW-0175">Coiled coil</keyword>
<evidence type="ECO:0000256" key="9">
    <source>
        <dbReference type="ARBA" id="ARBA00037934"/>
    </source>
</evidence>
<sequence>MSLESLQERLTALQETTAQLRDLIDRLAHVEFEPGSVPLTIEEEGSVSGELSAEAGLMLRTGLEEQQLLCEEAKYLRRGGHEKERLEDGIERLGSELASYRSLLRKARLSAKANLERARRQERELLVQSLAETVSETNTSAGGGSSSSSSSAEEAQAAAAATHRPPRHNYAPHHRTLQSSLSEEDRQTVGASSNVTNALRRTHALIAAELSKSEFARQTLSESSAALRKLDESYTSLDGMLASSRDLLGTLLRSQKSDTWYLQTALYMLMVTGAWLVFRRLLYGPLWWLVWLPLRVVFGVGTRAGSAVMHSGGGRRGGPGQSGTAGAVLDGDIRVDGMPDESLPTAKVGGEKSVVVEEEEKEGVGEESLVDKVGKIVDAVREADELGSIPGEVEDVYVDALEGEEAEVVVEDSRSRDEL</sequence>
<dbReference type="Proteomes" id="UP000240760">
    <property type="component" value="Unassembled WGS sequence"/>
</dbReference>
<dbReference type="GO" id="GO:0031201">
    <property type="term" value="C:SNARE complex"/>
    <property type="evidence" value="ECO:0007669"/>
    <property type="project" value="TreeGrafter"/>
</dbReference>
<reference evidence="13 14" key="1">
    <citation type="submission" date="2016-07" db="EMBL/GenBank/DDBJ databases">
        <title>Multiple horizontal gene transfer events from other fungi enriched the ability of initially mycotrophic Trichoderma (Ascomycota) to feed on dead plant biomass.</title>
        <authorList>
            <consortium name="DOE Joint Genome Institute"/>
            <person name="Aerts A."/>
            <person name="Atanasova L."/>
            <person name="Chenthamara K."/>
            <person name="Zhang J."/>
            <person name="Grujic M."/>
            <person name="Henrissat B."/>
            <person name="Kuo A."/>
            <person name="Salamov A."/>
            <person name="Lipzen A."/>
            <person name="Labutti K."/>
            <person name="Barry K."/>
            <person name="Miao Y."/>
            <person name="Rahimi M.J."/>
            <person name="Shen Q."/>
            <person name="Grigoriev I.V."/>
            <person name="Kubicek C.P."/>
            <person name="Druzhinina I.S."/>
        </authorList>
    </citation>
    <scope>NUCLEOTIDE SEQUENCE [LARGE SCALE GENOMIC DNA]</scope>
    <source>
        <strain evidence="13 14">ATCC 18648</strain>
    </source>
</reference>
<dbReference type="AlphaFoldDB" id="A0A2T4CD98"/>
<feature type="compositionally biased region" description="Basic residues" evidence="11">
    <location>
        <begin position="164"/>
        <end position="176"/>
    </location>
</feature>
<gene>
    <name evidence="13" type="ORF">M440DRAFT_1419880</name>
</gene>
<dbReference type="Pfam" id="PF03908">
    <property type="entry name" value="Sec20"/>
    <property type="match status" value="1"/>
</dbReference>
<proteinExistence type="inferred from homology"/>
<feature type="region of interest" description="Disordered" evidence="11">
    <location>
        <begin position="132"/>
        <end position="194"/>
    </location>
</feature>
<comment type="similarity">
    <text evidence="9">Belongs to the SEC20 family.</text>
</comment>
<keyword evidence="5" id="KW-0931">ER-Golgi transport</keyword>
<keyword evidence="6" id="KW-1133">Transmembrane helix</keyword>